<comment type="caution">
    <text evidence="1">The sequence shown here is derived from an EMBL/GenBank/DDBJ whole genome shotgun (WGS) entry which is preliminary data.</text>
</comment>
<evidence type="ECO:0000313" key="1">
    <source>
        <dbReference type="EMBL" id="OCH97754.1"/>
    </source>
</evidence>
<proteinExistence type="predicted"/>
<reference evidence="1 2" key="1">
    <citation type="submission" date="2016-05" db="EMBL/GenBank/DDBJ databases">
        <authorList>
            <person name="Prochazka B."/>
            <person name="Indra A."/>
            <person name="Hasenberger P."/>
            <person name="Blaschitz M."/>
            <person name="Wagner L."/>
            <person name="Wewalka G."/>
            <person name="Sorschag S."/>
            <person name="Schmid D."/>
            <person name="Ruppitsch W."/>
        </authorList>
    </citation>
    <scope>NUCLEOTIDE SEQUENCE [LARGE SCALE GENOMIC DNA]</scope>
    <source>
        <strain evidence="1 2">974010_12</strain>
    </source>
</reference>
<evidence type="ECO:0000313" key="2">
    <source>
        <dbReference type="Proteomes" id="UP000093336"/>
    </source>
</evidence>
<keyword evidence="2" id="KW-1185">Reference proteome</keyword>
<organism evidence="1 2">
    <name type="scientific">Legionella jamestowniensis</name>
    <dbReference type="NCBI Taxonomy" id="455"/>
    <lineage>
        <taxon>Bacteria</taxon>
        <taxon>Pseudomonadati</taxon>
        <taxon>Pseudomonadota</taxon>
        <taxon>Gammaproteobacteria</taxon>
        <taxon>Legionellales</taxon>
        <taxon>Legionellaceae</taxon>
        <taxon>Legionella</taxon>
    </lineage>
</organism>
<gene>
    <name evidence="1" type="ORF">A8135_02645</name>
</gene>
<name>A0ABX2XV67_9GAMM</name>
<protein>
    <submittedName>
        <fullName evidence="1">Uncharacterized protein</fullName>
    </submittedName>
</protein>
<dbReference type="EMBL" id="LYOZ01000026">
    <property type="protein sequence ID" value="OCH97754.1"/>
    <property type="molecule type" value="Genomic_DNA"/>
</dbReference>
<dbReference type="Proteomes" id="UP000093336">
    <property type="component" value="Unassembled WGS sequence"/>
</dbReference>
<accession>A0ABX2XV67</accession>
<sequence length="122" mass="13928">MVLHFLTVTSYAKLTLDMLAVTLQSTMVVPAKTTVSRVHIFIIIFLIIAPENLQLTNLTFSKPVFSSIGLMKSVFRKVISNHYLFKVSTYKIAAINRGYVYFSKFKYSISGFLQKIRRIVQA</sequence>